<dbReference type="GO" id="GO:0008270">
    <property type="term" value="F:zinc ion binding"/>
    <property type="evidence" value="ECO:0007669"/>
    <property type="project" value="UniProtKB-KW"/>
</dbReference>
<evidence type="ECO:0000256" key="7">
    <source>
        <dbReference type="ARBA" id="ARBA00023125"/>
    </source>
</evidence>
<dbReference type="Pfam" id="PF00096">
    <property type="entry name" value="zf-C2H2"/>
    <property type="match status" value="1"/>
</dbReference>
<keyword evidence="9" id="KW-0539">Nucleus</keyword>
<dbReference type="Pfam" id="PF13912">
    <property type="entry name" value="zf-C2H2_6"/>
    <property type="match status" value="1"/>
</dbReference>
<proteinExistence type="predicted"/>
<evidence type="ECO:0000256" key="2">
    <source>
        <dbReference type="ARBA" id="ARBA00022723"/>
    </source>
</evidence>
<dbReference type="OMA" id="THMALHT"/>
<evidence type="ECO:0000256" key="3">
    <source>
        <dbReference type="ARBA" id="ARBA00022737"/>
    </source>
</evidence>
<dbReference type="SUPFAM" id="SSF57667">
    <property type="entry name" value="beta-beta-alpha zinc fingers"/>
    <property type="match status" value="2"/>
</dbReference>
<evidence type="ECO:0000256" key="4">
    <source>
        <dbReference type="ARBA" id="ARBA00022771"/>
    </source>
</evidence>
<keyword evidence="4 10" id="KW-0863">Zinc-finger</keyword>
<evidence type="ECO:0000259" key="13">
    <source>
        <dbReference type="PROSITE" id="PS50157"/>
    </source>
</evidence>
<dbReference type="Gene3D" id="3.30.160.60">
    <property type="entry name" value="Classic Zinc Finger"/>
    <property type="match status" value="4"/>
</dbReference>
<evidence type="ECO:0000256" key="10">
    <source>
        <dbReference type="PROSITE-ProRule" id="PRU00042"/>
    </source>
</evidence>
<keyword evidence="3" id="KW-0677">Repeat</keyword>
<evidence type="ECO:0000256" key="11">
    <source>
        <dbReference type="SAM" id="Coils"/>
    </source>
</evidence>
<feature type="domain" description="C2H2-type" evidence="13">
    <location>
        <begin position="239"/>
        <end position="266"/>
    </location>
</feature>
<dbReference type="Proteomes" id="UP000264820">
    <property type="component" value="Unplaced"/>
</dbReference>
<reference evidence="14" key="1">
    <citation type="submission" date="2025-08" db="UniProtKB">
        <authorList>
            <consortium name="Ensembl"/>
        </authorList>
    </citation>
    <scope>IDENTIFICATION</scope>
</reference>
<sequence length="295" mass="33476">MCKVEMLRALLSQRLSAAVEEIFGVFERTIAEYEEELSRTKEENERQRQLLETVFKKTQDELHREDTGTGEGVDVIKELEPLHIKEEEEEADITKSAVIQITVKSENNEDKGQSELNKQDENLSSSSSQVMSTKGDGDHGKGSQVESLLAPLSDCDDMMSHSPYTDDEHSKGDLVCHNDNKHVKCSQCDKLFYDKSNLNRHMRVHTGEKPFTCMICGKCFNLKDSLVRHTRIHTGEKPFSCSVCGKRFSIKGTLNIHARTHTGEKPYHCSVCNASFSCHSGLGQHMRRHTRRKAF</sequence>
<keyword evidence="15" id="KW-1185">Reference proteome</keyword>
<dbReference type="PROSITE" id="PS50157">
    <property type="entry name" value="ZINC_FINGER_C2H2_2"/>
    <property type="match status" value="4"/>
</dbReference>
<feature type="domain" description="C2H2-type" evidence="13">
    <location>
        <begin position="211"/>
        <end position="238"/>
    </location>
</feature>
<dbReference type="InterPro" id="IPR036236">
    <property type="entry name" value="Znf_C2H2_sf"/>
</dbReference>
<evidence type="ECO:0000256" key="6">
    <source>
        <dbReference type="ARBA" id="ARBA00023015"/>
    </source>
</evidence>
<dbReference type="Ensembl" id="ENSHCOT00000028196.1">
    <property type="protein sequence ID" value="ENSHCOP00000015751.1"/>
    <property type="gene ID" value="ENSHCOG00000019418.1"/>
</dbReference>
<feature type="coiled-coil region" evidence="11">
    <location>
        <begin position="23"/>
        <end position="61"/>
    </location>
</feature>
<dbReference type="FunFam" id="3.30.160.60:FF:000358">
    <property type="entry name" value="zinc finger protein 24"/>
    <property type="match status" value="1"/>
</dbReference>
<evidence type="ECO:0000256" key="9">
    <source>
        <dbReference type="ARBA" id="ARBA00023242"/>
    </source>
</evidence>
<evidence type="ECO:0000256" key="5">
    <source>
        <dbReference type="ARBA" id="ARBA00022833"/>
    </source>
</evidence>
<dbReference type="FunFam" id="3.30.160.60:FF:001818">
    <property type="entry name" value="GDNF-inducible zinc finger protein 1 isoform X1"/>
    <property type="match status" value="1"/>
</dbReference>
<dbReference type="PANTHER" id="PTHR23235">
    <property type="entry name" value="KRUEPPEL-LIKE TRANSCRIPTION FACTOR"/>
    <property type="match status" value="1"/>
</dbReference>
<dbReference type="PROSITE" id="PS00028">
    <property type="entry name" value="ZINC_FINGER_C2H2_1"/>
    <property type="match status" value="4"/>
</dbReference>
<dbReference type="PANTHER" id="PTHR23235:SF120">
    <property type="entry name" value="KRUPPEL-LIKE FACTOR 15"/>
    <property type="match status" value="1"/>
</dbReference>
<keyword evidence="6" id="KW-0805">Transcription regulation</keyword>
<feature type="region of interest" description="Disordered" evidence="12">
    <location>
        <begin position="105"/>
        <end position="144"/>
    </location>
</feature>
<feature type="domain" description="C2H2-type" evidence="13">
    <location>
        <begin position="267"/>
        <end position="294"/>
    </location>
</feature>
<feature type="compositionally biased region" description="Polar residues" evidence="12">
    <location>
        <begin position="122"/>
        <end position="132"/>
    </location>
</feature>
<dbReference type="Pfam" id="PF13465">
    <property type="entry name" value="zf-H2C2_2"/>
    <property type="match status" value="1"/>
</dbReference>
<dbReference type="GO" id="GO:0000978">
    <property type="term" value="F:RNA polymerase II cis-regulatory region sequence-specific DNA binding"/>
    <property type="evidence" value="ECO:0007669"/>
    <property type="project" value="TreeGrafter"/>
</dbReference>
<keyword evidence="7" id="KW-0238">DNA-binding</keyword>
<keyword evidence="5" id="KW-0862">Zinc</keyword>
<feature type="domain" description="C2H2-type" evidence="13">
    <location>
        <begin position="183"/>
        <end position="210"/>
    </location>
</feature>
<evidence type="ECO:0000256" key="8">
    <source>
        <dbReference type="ARBA" id="ARBA00023163"/>
    </source>
</evidence>
<dbReference type="FunFam" id="3.30.160.60:FF:002716">
    <property type="entry name" value="Zinc finger protein 212"/>
    <property type="match status" value="1"/>
</dbReference>
<dbReference type="SMART" id="SM00355">
    <property type="entry name" value="ZnF_C2H2"/>
    <property type="match status" value="4"/>
</dbReference>
<keyword evidence="8" id="KW-0804">Transcription</keyword>
<evidence type="ECO:0000256" key="1">
    <source>
        <dbReference type="ARBA" id="ARBA00004123"/>
    </source>
</evidence>
<dbReference type="GO" id="GO:0005634">
    <property type="term" value="C:nucleus"/>
    <property type="evidence" value="ECO:0007669"/>
    <property type="project" value="UniProtKB-SubCell"/>
</dbReference>
<dbReference type="InterPro" id="IPR013087">
    <property type="entry name" value="Znf_C2H2_type"/>
</dbReference>
<evidence type="ECO:0000313" key="14">
    <source>
        <dbReference type="Ensembl" id="ENSHCOP00000015751.1"/>
    </source>
</evidence>
<dbReference type="AlphaFoldDB" id="A0A3Q2YD19"/>
<dbReference type="GeneTree" id="ENSGT01150000286959"/>
<reference evidence="14" key="2">
    <citation type="submission" date="2025-09" db="UniProtKB">
        <authorList>
            <consortium name="Ensembl"/>
        </authorList>
    </citation>
    <scope>IDENTIFICATION</scope>
</reference>
<dbReference type="FunFam" id="3.30.160.60:FF:002343">
    <property type="entry name" value="Zinc finger protein 33A"/>
    <property type="match status" value="1"/>
</dbReference>
<dbReference type="GO" id="GO:0000981">
    <property type="term" value="F:DNA-binding transcription factor activity, RNA polymerase II-specific"/>
    <property type="evidence" value="ECO:0007669"/>
    <property type="project" value="TreeGrafter"/>
</dbReference>
<organism evidence="14 15">
    <name type="scientific">Hippocampus comes</name>
    <name type="common">Tiger tail seahorse</name>
    <dbReference type="NCBI Taxonomy" id="109280"/>
    <lineage>
        <taxon>Eukaryota</taxon>
        <taxon>Metazoa</taxon>
        <taxon>Chordata</taxon>
        <taxon>Craniata</taxon>
        <taxon>Vertebrata</taxon>
        <taxon>Euteleostomi</taxon>
        <taxon>Actinopterygii</taxon>
        <taxon>Neopterygii</taxon>
        <taxon>Teleostei</taxon>
        <taxon>Neoteleostei</taxon>
        <taxon>Acanthomorphata</taxon>
        <taxon>Syngnathiaria</taxon>
        <taxon>Syngnathiformes</taxon>
        <taxon>Syngnathoidei</taxon>
        <taxon>Syngnathidae</taxon>
        <taxon>Hippocampus</taxon>
    </lineage>
</organism>
<comment type="subcellular location">
    <subcellularLocation>
        <location evidence="1">Nucleus</location>
    </subcellularLocation>
</comment>
<evidence type="ECO:0000313" key="15">
    <source>
        <dbReference type="Proteomes" id="UP000264820"/>
    </source>
</evidence>
<keyword evidence="11" id="KW-0175">Coiled coil</keyword>
<keyword evidence="2" id="KW-0479">Metal-binding</keyword>
<accession>A0A3Q2YD19</accession>
<name>A0A3Q2YD19_HIPCM</name>
<feature type="compositionally biased region" description="Basic and acidic residues" evidence="12">
    <location>
        <begin position="106"/>
        <end position="121"/>
    </location>
</feature>
<evidence type="ECO:0000256" key="12">
    <source>
        <dbReference type="SAM" id="MobiDB-lite"/>
    </source>
</evidence>
<protein>
    <submittedName>
        <fullName evidence="14">Zinc finger protein 33B-like</fullName>
    </submittedName>
</protein>